<accession>A0A8J3QE36</accession>
<keyword evidence="1" id="KW-0812">Transmembrane</keyword>
<feature type="domain" description="DUF2231" evidence="2">
    <location>
        <begin position="7"/>
        <end position="159"/>
    </location>
</feature>
<dbReference type="RefSeq" id="WP_203912849.1">
    <property type="nucleotide sequence ID" value="NZ_BONY01000061.1"/>
</dbReference>
<gene>
    <name evidence="3" type="ORF">Rhe02_71860</name>
</gene>
<evidence type="ECO:0000313" key="3">
    <source>
        <dbReference type="EMBL" id="GIH09119.1"/>
    </source>
</evidence>
<keyword evidence="1" id="KW-0472">Membrane</keyword>
<evidence type="ECO:0000313" key="4">
    <source>
        <dbReference type="Proteomes" id="UP000612899"/>
    </source>
</evidence>
<dbReference type="EMBL" id="BONY01000061">
    <property type="protein sequence ID" value="GIH09119.1"/>
    <property type="molecule type" value="Genomic_DNA"/>
</dbReference>
<sequence>MIDELFGLPAHPLIVHAAVVFGPLLVASALAYAFVPMLRKYLGWVVVSLAFVAPIALWFARLSGEALRDRQIANGAQGQALKEIDVHQGFGELAAWWGTGLGLAALALVYYCTTAGRRPTVPSSRAISYALIAVTAVLAVLTGYYVFRTGDSGARMVWS</sequence>
<feature type="transmembrane region" description="Helical" evidence="1">
    <location>
        <begin position="41"/>
        <end position="60"/>
    </location>
</feature>
<reference evidence="3" key="1">
    <citation type="submission" date="2021-01" db="EMBL/GenBank/DDBJ databases">
        <title>Whole genome shotgun sequence of Rhizocola hellebori NBRC 109834.</title>
        <authorList>
            <person name="Komaki H."/>
            <person name="Tamura T."/>
        </authorList>
    </citation>
    <scope>NUCLEOTIDE SEQUENCE</scope>
    <source>
        <strain evidence="3">NBRC 109834</strain>
    </source>
</reference>
<name>A0A8J3QE36_9ACTN</name>
<dbReference type="Proteomes" id="UP000612899">
    <property type="component" value="Unassembled WGS sequence"/>
</dbReference>
<feature type="transmembrane region" description="Helical" evidence="1">
    <location>
        <begin position="13"/>
        <end position="34"/>
    </location>
</feature>
<dbReference type="InterPro" id="IPR019251">
    <property type="entry name" value="DUF2231_TM"/>
</dbReference>
<evidence type="ECO:0000259" key="2">
    <source>
        <dbReference type="Pfam" id="PF09990"/>
    </source>
</evidence>
<proteinExistence type="predicted"/>
<dbReference type="Pfam" id="PF09990">
    <property type="entry name" value="DUF2231"/>
    <property type="match status" value="1"/>
</dbReference>
<dbReference type="AlphaFoldDB" id="A0A8J3QE36"/>
<comment type="caution">
    <text evidence="3">The sequence shown here is derived from an EMBL/GenBank/DDBJ whole genome shotgun (WGS) entry which is preliminary data.</text>
</comment>
<organism evidence="3 4">
    <name type="scientific">Rhizocola hellebori</name>
    <dbReference type="NCBI Taxonomy" id="1392758"/>
    <lineage>
        <taxon>Bacteria</taxon>
        <taxon>Bacillati</taxon>
        <taxon>Actinomycetota</taxon>
        <taxon>Actinomycetes</taxon>
        <taxon>Micromonosporales</taxon>
        <taxon>Micromonosporaceae</taxon>
        <taxon>Rhizocola</taxon>
    </lineage>
</organism>
<protein>
    <recommendedName>
        <fullName evidence="2">DUF2231 domain-containing protein</fullName>
    </recommendedName>
</protein>
<keyword evidence="1" id="KW-1133">Transmembrane helix</keyword>
<keyword evidence="4" id="KW-1185">Reference proteome</keyword>
<feature type="transmembrane region" description="Helical" evidence="1">
    <location>
        <begin position="94"/>
        <end position="114"/>
    </location>
</feature>
<evidence type="ECO:0000256" key="1">
    <source>
        <dbReference type="SAM" id="Phobius"/>
    </source>
</evidence>
<feature type="transmembrane region" description="Helical" evidence="1">
    <location>
        <begin position="126"/>
        <end position="147"/>
    </location>
</feature>